<dbReference type="AlphaFoldDB" id="A0A1E5LA58"/>
<dbReference type="SUPFAM" id="SSF55021">
    <property type="entry name" value="ACT-like"/>
    <property type="match status" value="2"/>
</dbReference>
<name>A0A1E5LA58_9FIRM</name>
<dbReference type="CDD" id="cd04908">
    <property type="entry name" value="ACT_Bt0572_1"/>
    <property type="match status" value="1"/>
</dbReference>
<dbReference type="InterPro" id="IPR045739">
    <property type="entry name" value="ACT_dom_pair"/>
</dbReference>
<proteinExistence type="predicted"/>
<dbReference type="EMBL" id="MJAT01000001">
    <property type="protein sequence ID" value="OEH86954.1"/>
    <property type="molecule type" value="Genomic_DNA"/>
</dbReference>
<keyword evidence="3" id="KW-1185">Reference proteome</keyword>
<sequence length="143" mass="15827">MLVKQISVFLENKSGRLADVTKTLGDNSINIRALSIADTTDFGILRLIVNKPDQAYDVLKGKGFTVSETDVIAVEIDDQPGGLSRVLQILDDNSINIEYLYAFLEKKNNEALVVFRVETVEKAIETLLANQVNVLKGAQVYQL</sequence>
<dbReference type="PROSITE" id="PS51671">
    <property type="entry name" value="ACT"/>
    <property type="match status" value="1"/>
</dbReference>
<evidence type="ECO:0000313" key="2">
    <source>
        <dbReference type="EMBL" id="OEH86954.1"/>
    </source>
</evidence>
<evidence type="ECO:0000313" key="3">
    <source>
        <dbReference type="Proteomes" id="UP000095255"/>
    </source>
</evidence>
<dbReference type="Pfam" id="PF19571">
    <property type="entry name" value="ACT_8"/>
    <property type="match status" value="1"/>
</dbReference>
<dbReference type="Gene3D" id="3.30.2130.10">
    <property type="entry name" value="VC0802-like"/>
    <property type="match status" value="1"/>
</dbReference>
<dbReference type="PANTHER" id="PTHR40099">
    <property type="entry name" value="ACETOLACTATE SYNTHASE, SMALL SUBUNIT"/>
    <property type="match status" value="1"/>
</dbReference>
<dbReference type="CDD" id="cd04882">
    <property type="entry name" value="ACT_Bt0572_2"/>
    <property type="match status" value="1"/>
</dbReference>
<dbReference type="RefSeq" id="WP_069700832.1">
    <property type="nucleotide sequence ID" value="NZ_MJAT01000001.1"/>
</dbReference>
<protein>
    <submittedName>
        <fullName evidence="2">Amino acid-binding protein</fullName>
    </submittedName>
</protein>
<gene>
    <name evidence="2" type="ORF">BHU72_01470</name>
</gene>
<dbReference type="STRING" id="1390249.BHU72_01470"/>
<dbReference type="Proteomes" id="UP000095255">
    <property type="component" value="Unassembled WGS sequence"/>
</dbReference>
<comment type="caution">
    <text evidence="2">The sequence shown here is derived from an EMBL/GenBank/DDBJ whole genome shotgun (WGS) entry which is preliminary data.</text>
</comment>
<organism evidence="2 3">
    <name type="scientific">Desulfuribacillus stibiiarsenatis</name>
    <dbReference type="NCBI Taxonomy" id="1390249"/>
    <lineage>
        <taxon>Bacteria</taxon>
        <taxon>Bacillati</taxon>
        <taxon>Bacillota</taxon>
        <taxon>Desulfuribacillia</taxon>
        <taxon>Desulfuribacillales</taxon>
        <taxon>Desulfuribacillaceae</taxon>
        <taxon>Desulfuribacillus</taxon>
    </lineage>
</organism>
<dbReference type="InterPro" id="IPR045865">
    <property type="entry name" value="ACT-like_dom_sf"/>
</dbReference>
<feature type="domain" description="ACT" evidence="1">
    <location>
        <begin position="71"/>
        <end position="142"/>
    </location>
</feature>
<reference evidence="2 3" key="1">
    <citation type="submission" date="2016-09" db="EMBL/GenBank/DDBJ databases">
        <title>Desulfuribacillus arsenicus sp. nov., an obligately anaerobic, dissimilatory arsenic- and antimonate-reducing bacterium isolated from anoxic sediments.</title>
        <authorList>
            <person name="Abin C.A."/>
            <person name="Hollibaugh J.T."/>
        </authorList>
    </citation>
    <scope>NUCLEOTIDE SEQUENCE [LARGE SCALE GENOMIC DNA]</scope>
    <source>
        <strain evidence="2 3">MLFW-2</strain>
    </source>
</reference>
<dbReference type="InterPro" id="IPR002912">
    <property type="entry name" value="ACT_dom"/>
</dbReference>
<accession>A0A1E5LA58</accession>
<dbReference type="OrthoDB" id="9790662at2"/>
<evidence type="ECO:0000259" key="1">
    <source>
        <dbReference type="PROSITE" id="PS51671"/>
    </source>
</evidence>
<dbReference type="PANTHER" id="PTHR40099:SF1">
    <property type="entry name" value="ACETOLACTATE SYNTHASE, SMALL SUBUNIT"/>
    <property type="match status" value="1"/>
</dbReference>